<evidence type="ECO:0000313" key="2">
    <source>
        <dbReference type="Proteomes" id="UP000663671"/>
    </source>
</evidence>
<sequence length="100" mass="11464">MRIDKPLLAVFQFHRLRHRVRVRALAVYIEKVGDCCGVVPYQDIYPFLLLSTRNYYPGRAAGGRSVILVRASDVEDSSSMVGRYGRFVCLHEKNFCLIDV</sequence>
<protein>
    <submittedName>
        <fullName evidence="1">Uncharacterized protein</fullName>
    </submittedName>
</protein>
<dbReference type="AlphaFoldDB" id="A0A8A1M422"/>
<dbReference type="EMBL" id="CP069110">
    <property type="protein sequence ID" value="QSS60731.1"/>
    <property type="molecule type" value="Genomic_DNA"/>
</dbReference>
<dbReference type="VEuPathDB" id="FungiDB:I7I51_05532"/>
<evidence type="ECO:0000313" key="1">
    <source>
        <dbReference type="EMBL" id="QSS60731.1"/>
    </source>
</evidence>
<dbReference type="Proteomes" id="UP000663671">
    <property type="component" value="Chromosome 4"/>
</dbReference>
<accession>A0A8A1M422</accession>
<organism evidence="1 2">
    <name type="scientific">Ajellomyces capsulatus</name>
    <name type="common">Darling's disease fungus</name>
    <name type="synonym">Histoplasma capsulatum</name>
    <dbReference type="NCBI Taxonomy" id="5037"/>
    <lineage>
        <taxon>Eukaryota</taxon>
        <taxon>Fungi</taxon>
        <taxon>Dikarya</taxon>
        <taxon>Ascomycota</taxon>
        <taxon>Pezizomycotina</taxon>
        <taxon>Eurotiomycetes</taxon>
        <taxon>Eurotiomycetidae</taxon>
        <taxon>Onygenales</taxon>
        <taxon>Ajellomycetaceae</taxon>
        <taxon>Histoplasma</taxon>
    </lineage>
</organism>
<reference evidence="1" key="1">
    <citation type="submission" date="2021-01" db="EMBL/GenBank/DDBJ databases">
        <title>Chromosome-level genome assembly of a human fungal pathogen reveals clustering of transcriptionally co-regulated genes.</title>
        <authorList>
            <person name="Voorhies M."/>
            <person name="Cohen S."/>
            <person name="Shea T.P."/>
            <person name="Petrus S."/>
            <person name="Munoz J.F."/>
            <person name="Poplawski S."/>
            <person name="Goldman W.E."/>
            <person name="Michael T."/>
            <person name="Cuomo C.A."/>
            <person name="Sil A."/>
            <person name="Beyhan S."/>
        </authorList>
    </citation>
    <scope>NUCLEOTIDE SEQUENCE</scope>
    <source>
        <strain evidence="1">WU24</strain>
    </source>
</reference>
<gene>
    <name evidence="1" type="ORF">I7I51_05532</name>
</gene>
<proteinExistence type="predicted"/>
<name>A0A8A1M422_AJECA</name>